<sequence length="618" mass="71748">MLKIVFIVKLVILKTPHRILNGFLLKDLVDPTTLICKLKNFSYLYLLIFLISSCGQLSDEAEFDLIIESEWQRGIENNPLRASSMGILDNNDQWPSYSLNDISNDHNHNIDILNKLNRINEDSFKNPENILNFQLFKNQYIQSIESHSYRAFLIPFSHRGGIQLQHESAETLPLREVSHYEDWISRLNTIDVYINNHIEIANQGIKEGIMPPRILMERVLGQIEKQAFVKPSESPFYKAFTEIPDSISNENKKIIQKSALEVIEKKVIPSYVVFYNFFKNEYLPNCRETIGINKLPKGSDYYEFLAKKFTTTNLSPNEIHDIGLSEVKRIKAEMMKVIDDVKWEGSFKEFLEYLRSDSRFYFDNADDLLTEYLATSKRIDPELVNLFSYLPSVPYGIRAIPMESAPDTTTAYYQPPAADGSRAGFYYVNLYRPEVRPKYEIEVLTVHEAMPGHHLQISISMELDLPNFRKYGGITAFVEGWGLYSEALGYDLGLYKDPYSKFGQLTYEMWRAIRLVVDTGLHYKEWSRQDAINYFLENSAKSKQDIINEVDRYINWPGQALAYKIGQMKILELRNNAESTLGSEFDIKEFHFEVLKRGALPLSKLEFFINEWILAKSL</sequence>
<protein>
    <submittedName>
        <fullName evidence="1">DUF885 domain-containing protein</fullName>
    </submittedName>
</protein>
<evidence type="ECO:0000313" key="2">
    <source>
        <dbReference type="Proteomes" id="UP000252915"/>
    </source>
</evidence>
<evidence type="ECO:0000313" key="1">
    <source>
        <dbReference type="EMBL" id="RCL43824.1"/>
    </source>
</evidence>
<dbReference type="EMBL" id="QOPI01000021">
    <property type="protein sequence ID" value="RCL43824.1"/>
    <property type="molecule type" value="Genomic_DNA"/>
</dbReference>
<gene>
    <name evidence="1" type="ORF">DBW92_03750</name>
</gene>
<comment type="caution">
    <text evidence="1">The sequence shown here is derived from an EMBL/GenBank/DDBJ whole genome shotgun (WGS) entry which is preliminary data.</text>
</comment>
<organism evidence="1 2">
    <name type="scientific">SAR86 cluster bacterium</name>
    <dbReference type="NCBI Taxonomy" id="2030880"/>
    <lineage>
        <taxon>Bacteria</taxon>
        <taxon>Pseudomonadati</taxon>
        <taxon>Pseudomonadota</taxon>
        <taxon>Gammaproteobacteria</taxon>
        <taxon>SAR86 cluster</taxon>
    </lineage>
</organism>
<dbReference type="Pfam" id="PF05960">
    <property type="entry name" value="DUF885"/>
    <property type="match status" value="1"/>
</dbReference>
<dbReference type="PANTHER" id="PTHR33361">
    <property type="entry name" value="GLR0591 PROTEIN"/>
    <property type="match status" value="1"/>
</dbReference>
<reference evidence="1 2" key="1">
    <citation type="journal article" date="2018" name="Microbiome">
        <title>Fine metagenomic profile of the Mediterranean stratified and mixed water columns revealed by assembly and recruitment.</title>
        <authorList>
            <person name="Haro-Moreno J.M."/>
            <person name="Lopez-Perez M."/>
            <person name="De La Torre J.R."/>
            <person name="Picazo A."/>
            <person name="Camacho A."/>
            <person name="Rodriguez-Valera F."/>
        </authorList>
    </citation>
    <scope>NUCLEOTIDE SEQUENCE [LARGE SCALE GENOMIC DNA]</scope>
    <source>
        <strain evidence="1">MED-G78</strain>
    </source>
</reference>
<dbReference type="AlphaFoldDB" id="A0A368C3Z5"/>
<name>A0A368C3Z5_9GAMM</name>
<dbReference type="PANTHER" id="PTHR33361:SF2">
    <property type="entry name" value="DUF885 DOMAIN-CONTAINING PROTEIN"/>
    <property type="match status" value="1"/>
</dbReference>
<accession>A0A368C3Z5</accession>
<dbReference type="Proteomes" id="UP000252915">
    <property type="component" value="Unassembled WGS sequence"/>
</dbReference>
<dbReference type="InterPro" id="IPR010281">
    <property type="entry name" value="DUF885"/>
</dbReference>
<proteinExistence type="predicted"/>